<evidence type="ECO:0000256" key="6">
    <source>
        <dbReference type="SAM" id="MobiDB-lite"/>
    </source>
</evidence>
<gene>
    <name evidence="9" type="ORF">AJ80_06986</name>
</gene>
<dbReference type="Proteomes" id="UP000224634">
    <property type="component" value="Unassembled WGS sequence"/>
</dbReference>
<dbReference type="GO" id="GO:0008270">
    <property type="term" value="F:zinc ion binding"/>
    <property type="evidence" value="ECO:0007669"/>
    <property type="project" value="UniProtKB-KW"/>
</dbReference>
<proteinExistence type="predicted"/>
<name>A0A2B7XRZ6_POLH7</name>
<keyword evidence="2 4" id="KW-0863">Zinc-finger</keyword>
<reference evidence="9 10" key="1">
    <citation type="submission" date="2017-10" db="EMBL/GenBank/DDBJ databases">
        <title>Comparative genomics in systemic dimorphic fungi from Ajellomycetaceae.</title>
        <authorList>
            <person name="Munoz J.F."/>
            <person name="Mcewen J.G."/>
            <person name="Clay O.K."/>
            <person name="Cuomo C.A."/>
        </authorList>
    </citation>
    <scope>NUCLEOTIDE SEQUENCE [LARGE SCALE GENOMIC DNA]</scope>
    <source>
        <strain evidence="9 10">UAMH7299</strain>
    </source>
</reference>
<evidence type="ECO:0008006" key="11">
    <source>
        <dbReference type="Google" id="ProtNLM"/>
    </source>
</evidence>
<dbReference type="InterPro" id="IPR027370">
    <property type="entry name" value="Znf-RING_euk"/>
</dbReference>
<organism evidence="9 10">
    <name type="scientific">Polytolypa hystricis (strain UAMH7299)</name>
    <dbReference type="NCBI Taxonomy" id="1447883"/>
    <lineage>
        <taxon>Eukaryota</taxon>
        <taxon>Fungi</taxon>
        <taxon>Dikarya</taxon>
        <taxon>Ascomycota</taxon>
        <taxon>Pezizomycotina</taxon>
        <taxon>Eurotiomycetes</taxon>
        <taxon>Eurotiomycetidae</taxon>
        <taxon>Onygenales</taxon>
        <taxon>Onygenales incertae sedis</taxon>
        <taxon>Polytolypa</taxon>
    </lineage>
</organism>
<keyword evidence="1 4" id="KW-0479">Metal-binding</keyword>
<dbReference type="SUPFAM" id="SSF57850">
    <property type="entry name" value="RING/U-box"/>
    <property type="match status" value="1"/>
</dbReference>
<evidence type="ECO:0000256" key="5">
    <source>
        <dbReference type="SAM" id="Coils"/>
    </source>
</evidence>
<dbReference type="STRING" id="1447883.A0A2B7XRZ6"/>
<dbReference type="PROSITE" id="PS00518">
    <property type="entry name" value="ZF_RING_1"/>
    <property type="match status" value="1"/>
</dbReference>
<keyword evidence="5" id="KW-0175">Coiled coil</keyword>
<feature type="domain" description="RING-type" evidence="7">
    <location>
        <begin position="27"/>
        <end position="77"/>
    </location>
</feature>
<feature type="compositionally biased region" description="Low complexity" evidence="6">
    <location>
        <begin position="442"/>
        <end position="454"/>
    </location>
</feature>
<feature type="compositionally biased region" description="Basic and acidic residues" evidence="6">
    <location>
        <begin position="468"/>
        <end position="479"/>
    </location>
</feature>
<keyword evidence="10" id="KW-1185">Reference proteome</keyword>
<evidence type="ECO:0000259" key="7">
    <source>
        <dbReference type="PROSITE" id="PS50089"/>
    </source>
</evidence>
<dbReference type="PROSITE" id="PS50145">
    <property type="entry name" value="ZF_TRAF"/>
    <property type="match status" value="1"/>
</dbReference>
<evidence type="ECO:0000256" key="3">
    <source>
        <dbReference type="ARBA" id="ARBA00022833"/>
    </source>
</evidence>
<keyword evidence="3 4" id="KW-0862">Zinc</keyword>
<feature type="region of interest" description="Disordered" evidence="6">
    <location>
        <begin position="408"/>
        <end position="479"/>
    </location>
</feature>
<evidence type="ECO:0000256" key="2">
    <source>
        <dbReference type="ARBA" id="ARBA00022771"/>
    </source>
</evidence>
<evidence type="ECO:0000256" key="4">
    <source>
        <dbReference type="PROSITE-ProRule" id="PRU00207"/>
    </source>
</evidence>
<evidence type="ECO:0000256" key="1">
    <source>
        <dbReference type="ARBA" id="ARBA00022723"/>
    </source>
</evidence>
<dbReference type="Pfam" id="PF15965">
    <property type="entry name" value="zf-TRAF_2"/>
    <property type="match status" value="1"/>
</dbReference>
<protein>
    <recommendedName>
        <fullName evidence="11">RING-type domain-containing protein</fullName>
    </recommendedName>
</protein>
<feature type="coiled-coil region" evidence="5">
    <location>
        <begin position="245"/>
        <end position="279"/>
    </location>
</feature>
<dbReference type="InterPro" id="IPR017907">
    <property type="entry name" value="Znf_RING_CS"/>
</dbReference>
<dbReference type="PANTHER" id="PTHR10131:SF94">
    <property type="entry name" value="TNF RECEPTOR-ASSOCIATED FACTOR 4"/>
    <property type="match status" value="1"/>
</dbReference>
<evidence type="ECO:0000313" key="10">
    <source>
        <dbReference type="Proteomes" id="UP000224634"/>
    </source>
</evidence>
<dbReference type="AlphaFoldDB" id="A0A2B7XRZ6"/>
<evidence type="ECO:0000313" key="9">
    <source>
        <dbReference type="EMBL" id="PGH11725.1"/>
    </source>
</evidence>
<dbReference type="PANTHER" id="PTHR10131">
    <property type="entry name" value="TNF RECEPTOR ASSOCIATED FACTOR"/>
    <property type="match status" value="1"/>
</dbReference>
<comment type="caution">
    <text evidence="9">The sequence shown here is derived from an EMBL/GenBank/DDBJ whole genome shotgun (WGS) entry which is preliminary data.</text>
</comment>
<dbReference type="PROSITE" id="PS50089">
    <property type="entry name" value="ZF_RING_2"/>
    <property type="match status" value="1"/>
</dbReference>
<dbReference type="EMBL" id="PDNA01000128">
    <property type="protein sequence ID" value="PGH11725.1"/>
    <property type="molecule type" value="Genomic_DNA"/>
</dbReference>
<evidence type="ECO:0000259" key="8">
    <source>
        <dbReference type="PROSITE" id="PS50145"/>
    </source>
</evidence>
<dbReference type="InterPro" id="IPR001841">
    <property type="entry name" value="Znf_RING"/>
</dbReference>
<feature type="zinc finger region" description="TRAF-type" evidence="4">
    <location>
        <begin position="175"/>
        <end position="229"/>
    </location>
</feature>
<dbReference type="OrthoDB" id="1630758at2759"/>
<accession>A0A2B7XRZ6</accession>
<sequence length="479" mass="52685">MDSNPLDSPVELRALEYVSSYEPHLMCPICHCPFIRPIRLQCDHFFCQKCLNEYISSNHSQTRFSPMTDVLSCPTCRAPTMTSSSRVPRLLINMCDDVRVKCPLSKEGCLEITQRGHIQTHVDKYCDYRLVRCPDRSCAKLTRKKDLDPDGECLHEIRQCEDCEEPVMKQDFKKHTTALCASLITICQDCNESLHCSELAGHVDSCPDAIKPCRAAKYGCKVSLRNSELAQHEDTCPLAALGPYLEEGASRIESMESTIRQLQQRNEVLEDGIANIRATLANINFSQPATPQTISAPFLRSPSPPTLLQPTMPLSMPPTIDLNPLPVPGETTPASTRSSTTNYLLSIHESLREEVSQLSSSITDLDARASMSIMNESLRLREDMAHINAGLTSIRMQVHWLMNPRLQQAQRTTTTTASAPTSAGGSTGAASNEGARAAFGIGNSFAGRSSSASNSPPPQSGGSQRGRRLSDTMREGTKL</sequence>
<dbReference type="InterPro" id="IPR001293">
    <property type="entry name" value="Znf_TRAF"/>
</dbReference>
<dbReference type="Gene3D" id="3.30.40.10">
    <property type="entry name" value="Zinc/RING finger domain, C3HC4 (zinc finger)"/>
    <property type="match status" value="4"/>
</dbReference>
<feature type="compositionally biased region" description="Low complexity" evidence="6">
    <location>
        <begin position="412"/>
        <end position="431"/>
    </location>
</feature>
<dbReference type="SMART" id="SM00184">
    <property type="entry name" value="RING"/>
    <property type="match status" value="1"/>
</dbReference>
<dbReference type="InterPro" id="IPR013083">
    <property type="entry name" value="Znf_RING/FYVE/PHD"/>
</dbReference>
<dbReference type="Pfam" id="PF13445">
    <property type="entry name" value="zf-RING_UBOX"/>
    <property type="match status" value="1"/>
</dbReference>
<feature type="domain" description="TRAF-type" evidence="8">
    <location>
        <begin position="175"/>
        <end position="229"/>
    </location>
</feature>
<dbReference type="SUPFAM" id="SSF49599">
    <property type="entry name" value="TRAF domain-like"/>
    <property type="match status" value="2"/>
</dbReference>